<keyword evidence="3" id="KW-1185">Reference proteome</keyword>
<proteinExistence type="predicted"/>
<dbReference type="Proteomes" id="UP000093000">
    <property type="component" value="Unassembled WGS sequence"/>
</dbReference>
<evidence type="ECO:0000313" key="3">
    <source>
        <dbReference type="Proteomes" id="UP000093000"/>
    </source>
</evidence>
<dbReference type="EMBL" id="LUGH01000126">
    <property type="protein sequence ID" value="OBZ88881.1"/>
    <property type="molecule type" value="Genomic_DNA"/>
</dbReference>
<evidence type="ECO:0000256" key="1">
    <source>
        <dbReference type="SAM" id="SignalP"/>
    </source>
</evidence>
<protein>
    <submittedName>
        <fullName evidence="2">Uncharacterized protein</fullName>
    </submittedName>
</protein>
<accession>A0A1C7NIF0</accession>
<dbReference type="AlphaFoldDB" id="A0A1C7NIF0"/>
<keyword evidence="1" id="KW-0732">Signal</keyword>
<dbReference type="OrthoDB" id="2275837at2759"/>
<feature type="signal peptide" evidence="1">
    <location>
        <begin position="1"/>
        <end position="20"/>
    </location>
</feature>
<sequence length="294" mass="34523">MTNFLIYLLSFIGIIPITEQESDNTHYRQSRRTRRSEEACLHLDSSDFVVSSLMVHEAEFDEKKSLMVDDFQTWISRLSRMTLCQILTSTINEHPNVGDEICNRHYKKAYSATKSNRPMLPKEEEQEVLVIIQQKARNISHQLDNLRPSEQFGKAHHVYNQLQALVRSLPIHDHDSFATLFSLIVLAQESLSAPSEVRQHLFYDAKLGRVLILELASLLKNFRPSFKKNSHSSTSMDQYYWSHVLKQEQNWLFCLEDICSKLSRYDATWEYRNEYQDVLIIAERYHKSSYLSIK</sequence>
<reference evidence="2 3" key="1">
    <citation type="submission" date="2016-03" db="EMBL/GenBank/DDBJ databases">
        <title>Choanephora cucurbitarum.</title>
        <authorList>
            <person name="Min B."/>
            <person name="Park H."/>
            <person name="Park J.-H."/>
            <person name="Shin H.-D."/>
            <person name="Choi I.-G."/>
        </authorList>
    </citation>
    <scope>NUCLEOTIDE SEQUENCE [LARGE SCALE GENOMIC DNA]</scope>
    <source>
        <strain evidence="2 3">KUS-F28377</strain>
    </source>
</reference>
<comment type="caution">
    <text evidence="2">The sequence shown here is derived from an EMBL/GenBank/DDBJ whole genome shotgun (WGS) entry which is preliminary data.</text>
</comment>
<name>A0A1C7NIF0_9FUNG</name>
<feature type="chain" id="PRO_5008889715" evidence="1">
    <location>
        <begin position="21"/>
        <end position="294"/>
    </location>
</feature>
<gene>
    <name evidence="2" type="ORF">A0J61_03081</name>
</gene>
<dbReference type="InParanoid" id="A0A1C7NIF0"/>
<organism evidence="2 3">
    <name type="scientific">Choanephora cucurbitarum</name>
    <dbReference type="NCBI Taxonomy" id="101091"/>
    <lineage>
        <taxon>Eukaryota</taxon>
        <taxon>Fungi</taxon>
        <taxon>Fungi incertae sedis</taxon>
        <taxon>Mucoromycota</taxon>
        <taxon>Mucoromycotina</taxon>
        <taxon>Mucoromycetes</taxon>
        <taxon>Mucorales</taxon>
        <taxon>Mucorineae</taxon>
        <taxon>Choanephoraceae</taxon>
        <taxon>Choanephoroideae</taxon>
        <taxon>Choanephora</taxon>
    </lineage>
</organism>
<evidence type="ECO:0000313" key="2">
    <source>
        <dbReference type="EMBL" id="OBZ88881.1"/>
    </source>
</evidence>